<sequence>MSEKKDSSSKEPQTCIAFRSDSVSHSCGIVGQRLDIVHVSLGGRDGAAAAAHSWRTRIPCEATETQGWSEVLLLSC</sequence>
<reference evidence="1" key="1">
    <citation type="submission" date="2020-10" db="EMBL/GenBank/DDBJ databases">
        <title>Chromosome-scale genome assembly of the Allis shad, Alosa alosa.</title>
        <authorList>
            <person name="Margot Z."/>
            <person name="Christophe K."/>
            <person name="Cabau C."/>
            <person name="Louis A."/>
            <person name="Berthelot C."/>
            <person name="Parey E."/>
            <person name="Roest Crollius H."/>
            <person name="Montfort J."/>
            <person name="Robinson-Rechavi M."/>
            <person name="Bucao C."/>
            <person name="Bouchez O."/>
            <person name="Gislard M."/>
            <person name="Lluch J."/>
            <person name="Milhes M."/>
            <person name="Lampietro C."/>
            <person name="Lopez Roques C."/>
            <person name="Donnadieu C."/>
            <person name="Braasch I."/>
            <person name="Desvignes T."/>
            <person name="Postlethwait J."/>
            <person name="Bobe J."/>
            <person name="Guiguen Y."/>
        </authorList>
    </citation>
    <scope>NUCLEOTIDE SEQUENCE</scope>
    <source>
        <strain evidence="1">M-15738</strain>
        <tissue evidence="1">Blood</tissue>
    </source>
</reference>
<evidence type="ECO:0000313" key="2">
    <source>
        <dbReference type="Proteomes" id="UP000823561"/>
    </source>
</evidence>
<keyword evidence="2" id="KW-1185">Reference proteome</keyword>
<dbReference type="Proteomes" id="UP000823561">
    <property type="component" value="Chromosome 6"/>
</dbReference>
<dbReference type="EMBL" id="JADWDJ010000006">
    <property type="protein sequence ID" value="KAG5280145.1"/>
    <property type="molecule type" value="Genomic_DNA"/>
</dbReference>
<dbReference type="AlphaFoldDB" id="A0AAV6H289"/>
<name>A0AAV6H289_9TELE</name>
<organism evidence="1 2">
    <name type="scientific">Alosa alosa</name>
    <name type="common">allis shad</name>
    <dbReference type="NCBI Taxonomy" id="278164"/>
    <lineage>
        <taxon>Eukaryota</taxon>
        <taxon>Metazoa</taxon>
        <taxon>Chordata</taxon>
        <taxon>Craniata</taxon>
        <taxon>Vertebrata</taxon>
        <taxon>Euteleostomi</taxon>
        <taxon>Actinopterygii</taxon>
        <taxon>Neopterygii</taxon>
        <taxon>Teleostei</taxon>
        <taxon>Clupei</taxon>
        <taxon>Clupeiformes</taxon>
        <taxon>Clupeoidei</taxon>
        <taxon>Clupeidae</taxon>
        <taxon>Alosa</taxon>
    </lineage>
</organism>
<comment type="caution">
    <text evidence="1">The sequence shown here is derived from an EMBL/GenBank/DDBJ whole genome shotgun (WGS) entry which is preliminary data.</text>
</comment>
<gene>
    <name evidence="1" type="ORF">AALO_G00085470</name>
</gene>
<accession>A0AAV6H289</accession>
<evidence type="ECO:0000313" key="1">
    <source>
        <dbReference type="EMBL" id="KAG5280145.1"/>
    </source>
</evidence>
<proteinExistence type="predicted"/>
<protein>
    <submittedName>
        <fullName evidence="1">Uncharacterized protein</fullName>
    </submittedName>
</protein>